<dbReference type="AlphaFoldDB" id="A0A9X3XBC6"/>
<evidence type="ECO:0008006" key="3">
    <source>
        <dbReference type="Google" id="ProtNLM"/>
    </source>
</evidence>
<organism evidence="1 2">
    <name type="scientific">Polyangium jinanense</name>
    <dbReference type="NCBI Taxonomy" id="2829994"/>
    <lineage>
        <taxon>Bacteria</taxon>
        <taxon>Pseudomonadati</taxon>
        <taxon>Myxococcota</taxon>
        <taxon>Polyangia</taxon>
        <taxon>Polyangiales</taxon>
        <taxon>Polyangiaceae</taxon>
        <taxon>Polyangium</taxon>
    </lineage>
</organism>
<dbReference type="Proteomes" id="UP001151081">
    <property type="component" value="Unassembled WGS sequence"/>
</dbReference>
<accession>A0A9X3XBC6</accession>
<gene>
    <name evidence="1" type="ORF">KEG57_30070</name>
</gene>
<reference evidence="1 2" key="1">
    <citation type="submission" date="2021-04" db="EMBL/GenBank/DDBJ databases">
        <title>Genome analysis of Polyangium sp.</title>
        <authorList>
            <person name="Li Y."/>
            <person name="Wang J."/>
        </authorList>
    </citation>
    <scope>NUCLEOTIDE SEQUENCE [LARGE SCALE GENOMIC DNA]</scope>
    <source>
        <strain evidence="1 2">SDU14</strain>
    </source>
</reference>
<comment type="caution">
    <text evidence="1">The sequence shown here is derived from an EMBL/GenBank/DDBJ whole genome shotgun (WGS) entry which is preliminary data.</text>
</comment>
<proteinExistence type="predicted"/>
<sequence length="149" mass="16421">MENDSPERIAVGPHLVTILPPNMLQVDFGSPLDGSQAGRILDLMWQTGSRRGPLKVLMDITHVTNVPRGVRESIRTRNTKSTTAALAFVGARFGVRVAIDMIIAAVRILRPDVPAYPHSFFDRKEEALTWLRAAPSAPRRANDTPQGSR</sequence>
<protein>
    <recommendedName>
        <fullName evidence="3">STAS/SEC14 domain-containing protein</fullName>
    </recommendedName>
</protein>
<dbReference type="EMBL" id="JAGTJJ010000023">
    <property type="protein sequence ID" value="MDC3984766.1"/>
    <property type="molecule type" value="Genomic_DNA"/>
</dbReference>
<keyword evidence="2" id="KW-1185">Reference proteome</keyword>
<evidence type="ECO:0000313" key="2">
    <source>
        <dbReference type="Proteomes" id="UP001151081"/>
    </source>
</evidence>
<evidence type="ECO:0000313" key="1">
    <source>
        <dbReference type="EMBL" id="MDC3984766.1"/>
    </source>
</evidence>
<name>A0A9X3XBC6_9BACT</name>
<dbReference type="RefSeq" id="WP_272421851.1">
    <property type="nucleotide sequence ID" value="NZ_JAGTJJ010000023.1"/>
</dbReference>